<evidence type="ECO:0008006" key="4">
    <source>
        <dbReference type="Google" id="ProtNLM"/>
    </source>
</evidence>
<proteinExistence type="predicted"/>
<keyword evidence="1" id="KW-0732">Signal</keyword>
<organism evidence="2 3">
    <name type="scientific">Pirellulimonas nuda</name>
    <dbReference type="NCBI Taxonomy" id="2528009"/>
    <lineage>
        <taxon>Bacteria</taxon>
        <taxon>Pseudomonadati</taxon>
        <taxon>Planctomycetota</taxon>
        <taxon>Planctomycetia</taxon>
        <taxon>Pirellulales</taxon>
        <taxon>Lacipirellulaceae</taxon>
        <taxon>Pirellulimonas</taxon>
    </lineage>
</organism>
<sequence length="699" mass="75433" precursor="true">MARTLALFLLLVAPAAAADDAAQKLALARSLREQGQFDYAIKLASERIERSDLPEAVRVEFAIEYARASVGKALGTPRAQRRRIATQCNRTLEKLQGELRQTASRRVIELQACLSLAAMVRTDLAEADDADRRVLRDLDDRLERMVEEIETGLARASDRQNESLANHARVEHAGVLQMLAETYPPESADRDDAALRALGVAEPLAHGRVPDALRWRARGVEVACLALLGRDRLHRARLAEYKADAPADWLAAADTHAKTARAADEPGRRGAELYAAGKLDEAVDAYDRAAADAFRSGAHGSAFECSLAAAAIRHQQGKLSDAARRFRRAALAASDRPEAPAAHHAGLLAAAEAARRDPALKERYAEMLREHAATWPRAETAEKARWWLTKLLAADEQWDAILSETSGLTQSDPRYAEGMSLRIEASARKHAALSGAAADAWLAEATAELQPLVTGRDNRWPDAWTPIARHAALALARMHADDPESDYSPRLLAKALAGAPEPDPQWRRDAATLLAQLLIERGDLDGAAPWLAAADTGPVLEALAEKLRSADPHGREAAAKLIVQVTTDAKGKAAELRAEALVSLGFVAEATELLAGQAEGGPAARLRLAQLLTRHPDASQRQRAVKLLHALEKEVPAGDALWGAARCARIRALLAAGRKEEAGKLFQITATLEPTVASGAAFQEVAREIAEEPGARKNE</sequence>
<reference evidence="2 3" key="1">
    <citation type="submission" date="2019-02" db="EMBL/GenBank/DDBJ databases">
        <title>Deep-cultivation of Planctomycetes and their phenomic and genomic characterization uncovers novel biology.</title>
        <authorList>
            <person name="Wiegand S."/>
            <person name="Jogler M."/>
            <person name="Boedeker C."/>
            <person name="Pinto D."/>
            <person name="Vollmers J."/>
            <person name="Rivas-Marin E."/>
            <person name="Kohn T."/>
            <person name="Peeters S.H."/>
            <person name="Heuer A."/>
            <person name="Rast P."/>
            <person name="Oberbeckmann S."/>
            <person name="Bunk B."/>
            <person name="Jeske O."/>
            <person name="Meyerdierks A."/>
            <person name="Storesund J.E."/>
            <person name="Kallscheuer N."/>
            <person name="Luecker S."/>
            <person name="Lage O.M."/>
            <person name="Pohl T."/>
            <person name="Merkel B.J."/>
            <person name="Hornburger P."/>
            <person name="Mueller R.-W."/>
            <person name="Bruemmer F."/>
            <person name="Labrenz M."/>
            <person name="Spormann A.M."/>
            <person name="Op den Camp H."/>
            <person name="Overmann J."/>
            <person name="Amann R."/>
            <person name="Jetten M.S.M."/>
            <person name="Mascher T."/>
            <person name="Medema M.H."/>
            <person name="Devos D.P."/>
            <person name="Kaster A.-K."/>
            <person name="Ovreas L."/>
            <person name="Rohde M."/>
            <person name="Galperin M.Y."/>
            <person name="Jogler C."/>
        </authorList>
    </citation>
    <scope>NUCLEOTIDE SEQUENCE [LARGE SCALE GENOMIC DNA]</scope>
    <source>
        <strain evidence="2 3">Pla175</strain>
    </source>
</reference>
<dbReference type="EMBL" id="CP036291">
    <property type="protein sequence ID" value="QDU87298.1"/>
    <property type="molecule type" value="Genomic_DNA"/>
</dbReference>
<evidence type="ECO:0000256" key="1">
    <source>
        <dbReference type="SAM" id="SignalP"/>
    </source>
</evidence>
<protein>
    <recommendedName>
        <fullName evidence="4">Tetratricopeptide repeat protein</fullName>
    </recommendedName>
</protein>
<dbReference type="KEGG" id="pnd:Pla175_06570"/>
<accession>A0A518D737</accession>
<feature type="signal peptide" evidence="1">
    <location>
        <begin position="1"/>
        <end position="17"/>
    </location>
</feature>
<dbReference type="SUPFAM" id="SSF48371">
    <property type="entry name" value="ARM repeat"/>
    <property type="match status" value="1"/>
</dbReference>
<dbReference type="OrthoDB" id="274750at2"/>
<gene>
    <name evidence="2" type="ORF">Pla175_06570</name>
</gene>
<evidence type="ECO:0000313" key="3">
    <source>
        <dbReference type="Proteomes" id="UP000317429"/>
    </source>
</evidence>
<dbReference type="Proteomes" id="UP000317429">
    <property type="component" value="Chromosome"/>
</dbReference>
<name>A0A518D737_9BACT</name>
<feature type="chain" id="PRO_5022092816" description="Tetratricopeptide repeat protein" evidence="1">
    <location>
        <begin position="18"/>
        <end position="699"/>
    </location>
</feature>
<dbReference type="AlphaFoldDB" id="A0A518D737"/>
<evidence type="ECO:0000313" key="2">
    <source>
        <dbReference type="EMBL" id="QDU87298.1"/>
    </source>
</evidence>
<keyword evidence="3" id="KW-1185">Reference proteome</keyword>
<dbReference type="InterPro" id="IPR016024">
    <property type="entry name" value="ARM-type_fold"/>
</dbReference>
<dbReference type="RefSeq" id="WP_145281267.1">
    <property type="nucleotide sequence ID" value="NZ_CP036291.1"/>
</dbReference>